<dbReference type="GO" id="GO:0005634">
    <property type="term" value="C:nucleus"/>
    <property type="evidence" value="ECO:0007669"/>
    <property type="project" value="UniProtKB-SubCell"/>
</dbReference>
<sequence length="716" mass="78536">MILVHSSTPGKETLTGTYPTLDQLRQDLKMVVKPSLGAVFTLIATPDADDKSILLEKSVKGGYRLRKCVKDSKQTTAQYVKGIVDKQYAFLHTICKSEAKFKPCNLAIQFGDGSSTQVMVRYGNSAEDSKVSITQISVRIYVKLAENQIVSIIHADDELYEQLESAPSNPSELYISTSKQRDYSDAVIGAESRKKQDPYVILMAMKKNSNDFISIHPNPSAKEIEEFCKFDQVQRGEGTPGSSKQSSSKSTTKKAVTKSSSKLSPEFKQKTVIKKASPKSKQKILSKSKSASKAIQKAAAKSTAKSLTKTMSTTSAKKDAPKPNSAKIKSKPNNAKETKSPGKTTSKKGTKKKEQAKALGATIEKSKTDSSSSTKVLPKTSSTEKTKPKATPKSKPNNAKETRSSTKSTDIKKKEKPKASGARTGGSKTESSSPTKEPPSTTEKKKDVAKPKSTRSATTEKSKPNSEEKNKNTTTSTTEKGTKKIQPGEALDATTGDSKNDSSSPTGELSPKTGKRKISISENGKKTTKKAKKSKDPDAPTRPMSSYFLFCAEMREECKKNNPNGKAPTGKELGASYKELSNAKKASLDKKAAVLKDEYTVKKAAYDQKKKLENSGEPERVETPEPLTTQIKKKRAKKDPNAPKRPLSNYLLYCQDFRGKVKVENPDADPKSMMKILGEGYRNLNERDSAHYKELAEKSKEKYQIEMKRYKESLSN</sequence>
<dbReference type="Pfam" id="PF00505">
    <property type="entry name" value="HMG_box"/>
    <property type="match status" value="2"/>
</dbReference>
<feature type="domain" description="HMG box" evidence="6">
    <location>
        <begin position="540"/>
        <end position="607"/>
    </location>
</feature>
<name>A0A6S8YK14_9STRA</name>
<feature type="compositionally biased region" description="Basic and acidic residues" evidence="5">
    <location>
        <begin position="398"/>
        <end position="413"/>
    </location>
</feature>
<feature type="compositionally biased region" description="Low complexity" evidence="5">
    <location>
        <begin position="388"/>
        <end position="397"/>
    </location>
</feature>
<dbReference type="InterPro" id="IPR050342">
    <property type="entry name" value="HMGB"/>
</dbReference>
<dbReference type="PROSITE" id="PS50118">
    <property type="entry name" value="HMG_BOX_2"/>
    <property type="match status" value="2"/>
</dbReference>
<accession>A0A6S8YK14</accession>
<feature type="compositionally biased region" description="Basic residues" evidence="5">
    <location>
        <begin position="271"/>
        <end position="286"/>
    </location>
</feature>
<feature type="compositionally biased region" description="Basic and acidic residues" evidence="5">
    <location>
        <begin position="458"/>
        <end position="471"/>
    </location>
</feature>
<dbReference type="InterPro" id="IPR036910">
    <property type="entry name" value="HMG_box_dom_sf"/>
</dbReference>
<feature type="compositionally biased region" description="Low complexity" evidence="5">
    <location>
        <begin position="369"/>
        <end position="381"/>
    </location>
</feature>
<dbReference type="PANTHER" id="PTHR48112">
    <property type="entry name" value="HIGH MOBILITY GROUP PROTEIN DSP1"/>
    <property type="match status" value="1"/>
</dbReference>
<feature type="DNA-binding region" description="HMG box" evidence="4">
    <location>
        <begin position="540"/>
        <end position="607"/>
    </location>
</feature>
<dbReference type="AlphaFoldDB" id="A0A6S8YK14"/>
<feature type="region of interest" description="Disordered" evidence="5">
    <location>
        <begin position="608"/>
        <end position="647"/>
    </location>
</feature>
<evidence type="ECO:0000256" key="5">
    <source>
        <dbReference type="SAM" id="MobiDB-lite"/>
    </source>
</evidence>
<dbReference type="PANTHER" id="PTHR48112:SF32">
    <property type="entry name" value="HIGH MOBILITY GROUP PROTEIN B3"/>
    <property type="match status" value="1"/>
</dbReference>
<feature type="DNA-binding region" description="HMG box" evidence="4">
    <location>
        <begin position="643"/>
        <end position="711"/>
    </location>
</feature>
<feature type="region of interest" description="Disordered" evidence="5">
    <location>
        <begin position="233"/>
        <end position="544"/>
    </location>
</feature>
<dbReference type="EMBL" id="HBIO01026891">
    <property type="protein sequence ID" value="CAE0475786.1"/>
    <property type="molecule type" value="Transcribed_RNA"/>
</dbReference>
<dbReference type="SMART" id="SM00398">
    <property type="entry name" value="HMG"/>
    <property type="match status" value="2"/>
</dbReference>
<evidence type="ECO:0000256" key="2">
    <source>
        <dbReference type="ARBA" id="ARBA00023125"/>
    </source>
</evidence>
<organism evidence="8">
    <name type="scientific">Chaetoceros debilis</name>
    <dbReference type="NCBI Taxonomy" id="122233"/>
    <lineage>
        <taxon>Eukaryota</taxon>
        <taxon>Sar</taxon>
        <taxon>Stramenopiles</taxon>
        <taxon>Ochrophyta</taxon>
        <taxon>Bacillariophyta</taxon>
        <taxon>Coscinodiscophyceae</taxon>
        <taxon>Chaetocerotophycidae</taxon>
        <taxon>Chaetocerotales</taxon>
        <taxon>Chaetocerotaceae</taxon>
        <taxon>Chaetoceros</taxon>
    </lineage>
</organism>
<comment type="subcellular location">
    <subcellularLocation>
        <location evidence="1">Nucleus</location>
    </subcellularLocation>
</comment>
<feature type="domain" description="HMG box" evidence="6">
    <location>
        <begin position="643"/>
        <end position="711"/>
    </location>
</feature>
<feature type="compositionally biased region" description="Basic and acidic residues" evidence="5">
    <location>
        <begin position="608"/>
        <end position="623"/>
    </location>
</feature>
<protein>
    <recommendedName>
        <fullName evidence="6">HMG box domain-containing protein</fullName>
    </recommendedName>
</protein>
<evidence type="ECO:0000256" key="4">
    <source>
        <dbReference type="PROSITE-ProRule" id="PRU00267"/>
    </source>
</evidence>
<evidence type="ECO:0000259" key="6">
    <source>
        <dbReference type="PROSITE" id="PS50118"/>
    </source>
</evidence>
<proteinExistence type="predicted"/>
<keyword evidence="2 4" id="KW-0238">DNA-binding</keyword>
<dbReference type="EMBL" id="HBIO01026894">
    <property type="protein sequence ID" value="CAE0475789.1"/>
    <property type="molecule type" value="Transcribed_RNA"/>
</dbReference>
<dbReference type="GO" id="GO:0003677">
    <property type="term" value="F:DNA binding"/>
    <property type="evidence" value="ECO:0007669"/>
    <property type="project" value="UniProtKB-UniRule"/>
</dbReference>
<dbReference type="SUPFAM" id="SSF47095">
    <property type="entry name" value="HMG-box"/>
    <property type="match status" value="2"/>
</dbReference>
<dbReference type="InterPro" id="IPR009071">
    <property type="entry name" value="HMG_box_dom"/>
</dbReference>
<evidence type="ECO:0000313" key="7">
    <source>
        <dbReference type="EMBL" id="CAE0475786.1"/>
    </source>
</evidence>
<dbReference type="Gene3D" id="1.10.30.10">
    <property type="entry name" value="High mobility group box domain"/>
    <property type="match status" value="2"/>
</dbReference>
<keyword evidence="3 4" id="KW-0539">Nucleus</keyword>
<gene>
    <name evidence="7" type="ORF">CDEB00056_LOCUS20639</name>
    <name evidence="8" type="ORF">CDEB00056_LOCUS20642</name>
</gene>
<feature type="compositionally biased region" description="Polar residues" evidence="5">
    <location>
        <begin position="495"/>
        <end position="507"/>
    </location>
</feature>
<evidence type="ECO:0000256" key="1">
    <source>
        <dbReference type="ARBA" id="ARBA00004123"/>
    </source>
</evidence>
<reference evidence="8" key="1">
    <citation type="submission" date="2021-01" db="EMBL/GenBank/DDBJ databases">
        <authorList>
            <person name="Corre E."/>
            <person name="Pelletier E."/>
            <person name="Niang G."/>
            <person name="Scheremetjew M."/>
            <person name="Finn R."/>
            <person name="Kale V."/>
            <person name="Holt S."/>
            <person name="Cochrane G."/>
            <person name="Meng A."/>
            <person name="Brown T."/>
            <person name="Cohen L."/>
        </authorList>
    </citation>
    <scope>NUCLEOTIDE SEQUENCE</scope>
    <source>
        <strain evidence="8">MM31A-1</strain>
    </source>
</reference>
<evidence type="ECO:0000313" key="8">
    <source>
        <dbReference type="EMBL" id="CAE0475789.1"/>
    </source>
</evidence>
<feature type="compositionally biased region" description="Low complexity" evidence="5">
    <location>
        <begin position="425"/>
        <end position="441"/>
    </location>
</feature>
<feature type="compositionally biased region" description="Low complexity" evidence="5">
    <location>
        <begin position="287"/>
        <end position="315"/>
    </location>
</feature>
<evidence type="ECO:0000256" key="3">
    <source>
        <dbReference type="ARBA" id="ARBA00023242"/>
    </source>
</evidence>